<proteinExistence type="predicted"/>
<sequence>MATAVVINKEDLPAGPLTYTELVKGDGGGNYVKAVTITLCNRNSSPASIRVALTDAPNIIANKDFLEYDLQIFGKNTFERSGILVPDGYFLYVSSSLAKVTATAWGIKEYVAGAVIAEINITNGGTGYVDLNPPNVTIGMPGAMD</sequence>
<protein>
    <submittedName>
        <fullName evidence="1">Uncharacterized protein</fullName>
    </submittedName>
</protein>
<dbReference type="EMBL" id="UINC01216869">
    <property type="protein sequence ID" value="SVE43194.1"/>
    <property type="molecule type" value="Genomic_DNA"/>
</dbReference>
<name>A0A383DFT0_9ZZZZ</name>
<reference evidence="1" key="1">
    <citation type="submission" date="2018-05" db="EMBL/GenBank/DDBJ databases">
        <authorList>
            <person name="Lanie J.A."/>
            <person name="Ng W.-L."/>
            <person name="Kazmierczak K.M."/>
            <person name="Andrzejewski T.M."/>
            <person name="Davidsen T.M."/>
            <person name="Wayne K.J."/>
            <person name="Tettelin H."/>
            <person name="Glass J.I."/>
            <person name="Rusch D."/>
            <person name="Podicherti R."/>
            <person name="Tsui H.-C.T."/>
            <person name="Winkler M.E."/>
        </authorList>
    </citation>
    <scope>NUCLEOTIDE SEQUENCE</scope>
</reference>
<feature type="non-terminal residue" evidence="1">
    <location>
        <position position="145"/>
    </location>
</feature>
<evidence type="ECO:0000313" key="1">
    <source>
        <dbReference type="EMBL" id="SVE43194.1"/>
    </source>
</evidence>
<dbReference type="AlphaFoldDB" id="A0A383DFT0"/>
<gene>
    <name evidence="1" type="ORF">METZ01_LOCUS496048</name>
</gene>
<organism evidence="1">
    <name type="scientific">marine metagenome</name>
    <dbReference type="NCBI Taxonomy" id="408172"/>
    <lineage>
        <taxon>unclassified sequences</taxon>
        <taxon>metagenomes</taxon>
        <taxon>ecological metagenomes</taxon>
    </lineage>
</organism>
<accession>A0A383DFT0</accession>